<proteinExistence type="predicted"/>
<gene>
    <name evidence="2" type="ORF">MM415B03591_0001</name>
</gene>
<name>A0A6M3L7G9_9ZZZZ</name>
<evidence type="ECO:0000256" key="1">
    <source>
        <dbReference type="SAM" id="MobiDB-lite"/>
    </source>
</evidence>
<feature type="compositionally biased region" description="Basic and acidic residues" evidence="1">
    <location>
        <begin position="161"/>
        <end position="170"/>
    </location>
</feature>
<protein>
    <submittedName>
        <fullName evidence="2">Uncharacterized protein</fullName>
    </submittedName>
</protein>
<dbReference type="EMBL" id="MT142933">
    <property type="protein sequence ID" value="QJA90726.1"/>
    <property type="molecule type" value="Genomic_DNA"/>
</dbReference>
<accession>A0A6M3L7G9</accession>
<evidence type="ECO:0000313" key="2">
    <source>
        <dbReference type="EMBL" id="QJA90726.1"/>
    </source>
</evidence>
<feature type="region of interest" description="Disordered" evidence="1">
    <location>
        <begin position="161"/>
        <end position="229"/>
    </location>
</feature>
<dbReference type="AlphaFoldDB" id="A0A6M3L7G9"/>
<reference evidence="2" key="1">
    <citation type="submission" date="2020-03" db="EMBL/GenBank/DDBJ databases">
        <title>The deep terrestrial virosphere.</title>
        <authorList>
            <person name="Holmfeldt K."/>
            <person name="Nilsson E."/>
            <person name="Simone D."/>
            <person name="Lopez-Fernandez M."/>
            <person name="Wu X."/>
            <person name="de Brujin I."/>
            <person name="Lundin D."/>
            <person name="Andersson A."/>
            <person name="Bertilsson S."/>
            <person name="Dopson M."/>
        </authorList>
    </citation>
    <scope>NUCLEOTIDE SEQUENCE</scope>
    <source>
        <strain evidence="2">MM415B03591</strain>
    </source>
</reference>
<sequence length="229" mass="25481">MPKKGSHHTKGWLEKNLGKESVWREWCHAYIEHKDLAVATQKVYGDTIVDHKRKGFRLWENPEVRAILCQILEINNATPAEAALRIAEAMNATRTVGSGDTEREVPDHPVRLRASDMVLKAYDAYPRPQSMPSSGGGSKHLHIYLQEPKAVQKFIVTHNRMPSDAEREQLEDPDEGTQPLREQHPPSHPHLQEQSLHQKGVLPAHEPGAEKSGGSLARGGNDQNDGVGG</sequence>
<organism evidence="2">
    <name type="scientific">viral metagenome</name>
    <dbReference type="NCBI Taxonomy" id="1070528"/>
    <lineage>
        <taxon>unclassified sequences</taxon>
        <taxon>metagenomes</taxon>
        <taxon>organismal metagenomes</taxon>
    </lineage>
</organism>